<dbReference type="InterPro" id="IPR039424">
    <property type="entry name" value="SBP_5"/>
</dbReference>
<evidence type="ECO:0000313" key="6">
    <source>
        <dbReference type="EMBL" id="SEP95917.1"/>
    </source>
</evidence>
<reference evidence="7" key="1">
    <citation type="submission" date="2016-10" db="EMBL/GenBank/DDBJ databases">
        <authorList>
            <person name="Varghese N."/>
            <person name="Submissions S."/>
        </authorList>
    </citation>
    <scope>NUCLEOTIDE SEQUENCE [LARGE SCALE GENOMIC DNA]</scope>
    <source>
        <strain evidence="7">CGMCC 4.6856</strain>
    </source>
</reference>
<organism evidence="6 7">
    <name type="scientific">Microlunatus flavus</name>
    <dbReference type="NCBI Taxonomy" id="1036181"/>
    <lineage>
        <taxon>Bacteria</taxon>
        <taxon>Bacillati</taxon>
        <taxon>Actinomycetota</taxon>
        <taxon>Actinomycetes</taxon>
        <taxon>Propionibacteriales</taxon>
        <taxon>Propionibacteriaceae</taxon>
        <taxon>Microlunatus</taxon>
    </lineage>
</organism>
<keyword evidence="2" id="KW-0813">Transport</keyword>
<dbReference type="Pfam" id="PF00496">
    <property type="entry name" value="SBP_bac_5"/>
    <property type="match status" value="1"/>
</dbReference>
<feature type="domain" description="Solute-binding protein family 5" evidence="5">
    <location>
        <begin position="84"/>
        <end position="432"/>
    </location>
</feature>
<dbReference type="STRING" id="1036181.SAMN05421756_10266"/>
<dbReference type="OrthoDB" id="9046151at2"/>
<dbReference type="GO" id="GO:0015833">
    <property type="term" value="P:peptide transport"/>
    <property type="evidence" value="ECO:0007669"/>
    <property type="project" value="TreeGrafter"/>
</dbReference>
<dbReference type="Proteomes" id="UP000198504">
    <property type="component" value="Unassembled WGS sequence"/>
</dbReference>
<dbReference type="CDD" id="cd00995">
    <property type="entry name" value="PBP2_NikA_DppA_OppA_like"/>
    <property type="match status" value="1"/>
</dbReference>
<dbReference type="RefSeq" id="WP_091178005.1">
    <property type="nucleotide sequence ID" value="NZ_FOFA01000002.1"/>
</dbReference>
<dbReference type="SUPFAM" id="SSF53850">
    <property type="entry name" value="Periplasmic binding protein-like II"/>
    <property type="match status" value="1"/>
</dbReference>
<evidence type="ECO:0000313" key="7">
    <source>
        <dbReference type="Proteomes" id="UP000198504"/>
    </source>
</evidence>
<dbReference type="InterPro" id="IPR000914">
    <property type="entry name" value="SBP_5_dom"/>
</dbReference>
<sequence>MRKPLAALVTAVLCLGGAAACADNGSTPSTSSSGGAAAGGDLVIVRPQDSVSMDNTMVFSNSSIWVFQQMFESLYEVTPDGKDVKPLLAESHTLSADKLTWTFKLKQGVKFSNGAPMTSADVKFSLDKARATKGGWEFLDVAIKSVEAPDDATVVIKTKYPWSPLLADLANFNNAVLPKDYAGKSHDDFYKAPIGTGPFVWDHWNKGTEIELKKNPTYWDAGKPALDSVTWKVVPDDNSRNVQIQGGQAQINENPPFSTLEQLKGQPNVKVDLFPSTKTDYVMMNQNEKPYDDVHVRRAISYAIDREALVKTLLFGNGTPANSFLMPNVPFYDAATPGLTYDMAKAKEEMAKSSVPNGFSTTFLASSGDSTDQALAQVLQSSLKELGIDMKIQNVDPSAAHDLQQEQKYQISHSYWTMDIADPDELVTFAVDPSAGSHSFYTSYDNPQVIADTKKAQQTFDTAGRQELYSAIQKQAADDAFMGFLYYSPFSYAYSTKVSGFQVYPTGNYHLEDVTLGS</sequence>
<name>A0A1H9C4M0_9ACTN</name>
<dbReference type="PROSITE" id="PS51257">
    <property type="entry name" value="PROKAR_LIPOPROTEIN"/>
    <property type="match status" value="1"/>
</dbReference>
<comment type="similarity">
    <text evidence="1">Belongs to the bacterial solute-binding protein 5 family.</text>
</comment>
<dbReference type="GO" id="GO:0043190">
    <property type="term" value="C:ATP-binding cassette (ABC) transporter complex"/>
    <property type="evidence" value="ECO:0007669"/>
    <property type="project" value="InterPro"/>
</dbReference>
<dbReference type="GO" id="GO:0042597">
    <property type="term" value="C:periplasmic space"/>
    <property type="evidence" value="ECO:0007669"/>
    <property type="project" value="UniProtKB-ARBA"/>
</dbReference>
<dbReference type="Gene3D" id="3.40.190.10">
    <property type="entry name" value="Periplasmic binding protein-like II"/>
    <property type="match status" value="1"/>
</dbReference>
<dbReference type="Gene3D" id="3.10.105.10">
    <property type="entry name" value="Dipeptide-binding Protein, Domain 3"/>
    <property type="match status" value="1"/>
</dbReference>
<dbReference type="PANTHER" id="PTHR30290">
    <property type="entry name" value="PERIPLASMIC BINDING COMPONENT OF ABC TRANSPORTER"/>
    <property type="match status" value="1"/>
</dbReference>
<proteinExistence type="inferred from homology"/>
<accession>A0A1H9C4M0</accession>
<dbReference type="EMBL" id="FOFA01000002">
    <property type="protein sequence ID" value="SEP95917.1"/>
    <property type="molecule type" value="Genomic_DNA"/>
</dbReference>
<feature type="chain" id="PRO_5011709273" evidence="4">
    <location>
        <begin position="23"/>
        <end position="518"/>
    </location>
</feature>
<evidence type="ECO:0000256" key="3">
    <source>
        <dbReference type="ARBA" id="ARBA00022729"/>
    </source>
</evidence>
<dbReference type="PIRSF" id="PIRSF002741">
    <property type="entry name" value="MppA"/>
    <property type="match status" value="1"/>
</dbReference>
<dbReference type="GO" id="GO:1904680">
    <property type="term" value="F:peptide transmembrane transporter activity"/>
    <property type="evidence" value="ECO:0007669"/>
    <property type="project" value="TreeGrafter"/>
</dbReference>
<feature type="signal peptide" evidence="4">
    <location>
        <begin position="1"/>
        <end position="22"/>
    </location>
</feature>
<keyword evidence="3 4" id="KW-0732">Signal</keyword>
<dbReference type="InterPro" id="IPR030678">
    <property type="entry name" value="Peptide/Ni-bd"/>
</dbReference>
<keyword evidence="7" id="KW-1185">Reference proteome</keyword>
<evidence type="ECO:0000256" key="4">
    <source>
        <dbReference type="SAM" id="SignalP"/>
    </source>
</evidence>
<gene>
    <name evidence="6" type="ORF">SAMN05421756_10266</name>
</gene>
<protein>
    <submittedName>
        <fullName evidence="6">Peptide/nickel transport system substrate-binding protein</fullName>
    </submittedName>
</protein>
<dbReference type="Gene3D" id="3.90.76.10">
    <property type="entry name" value="Dipeptide-binding Protein, Domain 1"/>
    <property type="match status" value="1"/>
</dbReference>
<evidence type="ECO:0000259" key="5">
    <source>
        <dbReference type="Pfam" id="PF00496"/>
    </source>
</evidence>
<evidence type="ECO:0000256" key="2">
    <source>
        <dbReference type="ARBA" id="ARBA00022448"/>
    </source>
</evidence>
<dbReference type="PANTHER" id="PTHR30290:SF9">
    <property type="entry name" value="OLIGOPEPTIDE-BINDING PROTEIN APPA"/>
    <property type="match status" value="1"/>
</dbReference>
<dbReference type="AlphaFoldDB" id="A0A1H9C4M0"/>
<evidence type="ECO:0000256" key="1">
    <source>
        <dbReference type="ARBA" id="ARBA00005695"/>
    </source>
</evidence>